<dbReference type="PANTHER" id="PTHR12713:SF27">
    <property type="entry name" value="V-TYPE PROTON ATPASE SUBUNIT G3"/>
    <property type="match status" value="1"/>
</dbReference>
<dbReference type="GO" id="GO:0016887">
    <property type="term" value="F:ATP hydrolysis activity"/>
    <property type="evidence" value="ECO:0007669"/>
    <property type="project" value="TreeGrafter"/>
</dbReference>
<comment type="function">
    <text evidence="1">Catalytic subunit of the peripheral V1 complex of vacuolar ATPase (V-ATPase). V-ATPase is responsible for acidifying a variety of intracellular compartments in eukaryotic cells.</text>
</comment>
<dbReference type="InterPro" id="IPR005124">
    <property type="entry name" value="V-ATPase_G"/>
</dbReference>
<dbReference type="EMBL" id="VDCV01000013">
    <property type="protein sequence ID" value="KAB5529922.1"/>
    <property type="molecule type" value="Genomic_DNA"/>
</dbReference>
<evidence type="ECO:0000256" key="1">
    <source>
        <dbReference type="ARBA" id="ARBA00003847"/>
    </source>
</evidence>
<dbReference type="NCBIfam" id="TIGR01147">
    <property type="entry name" value="V_ATP_synt_G"/>
    <property type="match status" value="1"/>
</dbReference>
<feature type="region of interest" description="Disordered" evidence="7">
    <location>
        <begin position="56"/>
        <end position="78"/>
    </location>
</feature>
<keyword evidence="9" id="KW-1185">Reference proteome</keyword>
<reference evidence="9" key="1">
    <citation type="journal article" date="2019" name="Gigascience">
        <title>De novo genome assembly of the endangered Acer yangbiense, a plant species with extremely small populations endemic to Yunnan Province, China.</title>
        <authorList>
            <person name="Yang J."/>
            <person name="Wariss H.M."/>
            <person name="Tao L."/>
            <person name="Zhang R."/>
            <person name="Yun Q."/>
            <person name="Hollingsworth P."/>
            <person name="Dao Z."/>
            <person name="Luo G."/>
            <person name="Guo H."/>
            <person name="Ma Y."/>
            <person name="Sun W."/>
        </authorList>
    </citation>
    <scope>NUCLEOTIDE SEQUENCE [LARGE SCALE GENOMIC DNA]</scope>
    <source>
        <strain evidence="9">cv. br00</strain>
    </source>
</reference>
<dbReference type="PANTHER" id="PTHR12713">
    <property type="entry name" value="VACUOLAR ATP SYNTHASE SUBUNIT G"/>
    <property type="match status" value="1"/>
</dbReference>
<proteinExistence type="inferred from homology"/>
<dbReference type="Pfam" id="PF03179">
    <property type="entry name" value="V-ATPase_G"/>
    <property type="match status" value="1"/>
</dbReference>
<keyword evidence="5 6" id="KW-0406">Ion transport</keyword>
<dbReference type="FunFam" id="1.20.5.2950:FF:000001">
    <property type="entry name" value="V-type proton ATPase subunit G"/>
    <property type="match status" value="1"/>
</dbReference>
<evidence type="ECO:0000256" key="2">
    <source>
        <dbReference type="ARBA" id="ARBA00010066"/>
    </source>
</evidence>
<evidence type="ECO:0000313" key="8">
    <source>
        <dbReference type="EMBL" id="KAB5529922.1"/>
    </source>
</evidence>
<keyword evidence="3 6" id="KW-0813">Transport</keyword>
<sequence>MDSSHEGIQMLLTAEQEAQQMVTAARNLKTTRLRQAKEEAEKEAGLYRTNMECEHQKKVDETTGNSGFTAERLGEETEEKIQDLKKSASKVQSDIVGMLIKYVTAAKY</sequence>
<name>A0A5N5KHT2_9ROSI</name>
<evidence type="ECO:0000256" key="6">
    <source>
        <dbReference type="RuleBase" id="RU364019"/>
    </source>
</evidence>
<dbReference type="AlphaFoldDB" id="A0A5N5KHT2"/>
<protein>
    <recommendedName>
        <fullName evidence="6">V-type proton ATPase subunit G</fullName>
    </recommendedName>
</protein>
<evidence type="ECO:0000256" key="4">
    <source>
        <dbReference type="ARBA" id="ARBA00022781"/>
    </source>
</evidence>
<dbReference type="Gene3D" id="1.20.5.2950">
    <property type="match status" value="1"/>
</dbReference>
<dbReference type="GO" id="GO:0000221">
    <property type="term" value="C:vacuolar proton-transporting V-type ATPase, V1 domain"/>
    <property type="evidence" value="ECO:0007669"/>
    <property type="project" value="TreeGrafter"/>
</dbReference>
<accession>A0A5N5KHT2</accession>
<comment type="function">
    <text evidence="6">Subunit of the V1 complex of vacuolar(H+)-ATPase (V-ATPase), a multisubunit enzyme composed of a peripheral complex (V1) that hydrolyzes ATP and a membrane integral complex (V0) that translocates protons. V-ATPase is responsible for acidifying and maintaining the pH of intracellular compartments and in some cell types, is targeted to the plasma membrane, where it is responsible for acidifying the extracellular environment.</text>
</comment>
<comment type="subunit">
    <text evidence="6">V-ATPase is a heteromultimeric enzyme made up of two complexes: the ATP-hydrolytic V1 complex and the proton translocation V0 complex.</text>
</comment>
<comment type="similarity">
    <text evidence="2 6">Belongs to the V-ATPase G subunit family.</text>
</comment>
<evidence type="ECO:0000256" key="5">
    <source>
        <dbReference type="ARBA" id="ARBA00023065"/>
    </source>
</evidence>
<evidence type="ECO:0000256" key="3">
    <source>
        <dbReference type="ARBA" id="ARBA00022448"/>
    </source>
</evidence>
<evidence type="ECO:0000313" key="9">
    <source>
        <dbReference type="Proteomes" id="UP000326939"/>
    </source>
</evidence>
<comment type="caution">
    <text evidence="8">The sequence shown here is derived from an EMBL/GenBank/DDBJ whole genome shotgun (WGS) entry which is preliminary data.</text>
</comment>
<dbReference type="Proteomes" id="UP000326939">
    <property type="component" value="Chromosome 13"/>
</dbReference>
<organism evidence="8 9">
    <name type="scientific">Salix brachista</name>
    <dbReference type="NCBI Taxonomy" id="2182728"/>
    <lineage>
        <taxon>Eukaryota</taxon>
        <taxon>Viridiplantae</taxon>
        <taxon>Streptophyta</taxon>
        <taxon>Embryophyta</taxon>
        <taxon>Tracheophyta</taxon>
        <taxon>Spermatophyta</taxon>
        <taxon>Magnoliopsida</taxon>
        <taxon>eudicotyledons</taxon>
        <taxon>Gunneridae</taxon>
        <taxon>Pentapetalae</taxon>
        <taxon>rosids</taxon>
        <taxon>fabids</taxon>
        <taxon>Malpighiales</taxon>
        <taxon>Salicaceae</taxon>
        <taxon>Saliceae</taxon>
        <taxon>Salix</taxon>
    </lineage>
</organism>
<keyword evidence="4 6" id="KW-0375">Hydrogen ion transport</keyword>
<dbReference type="GO" id="GO:0046961">
    <property type="term" value="F:proton-transporting ATPase activity, rotational mechanism"/>
    <property type="evidence" value="ECO:0007669"/>
    <property type="project" value="InterPro"/>
</dbReference>
<gene>
    <name evidence="8" type="ORF">DKX38_020003</name>
</gene>
<evidence type="ECO:0000256" key="7">
    <source>
        <dbReference type="SAM" id="MobiDB-lite"/>
    </source>
</evidence>